<evidence type="ECO:0000259" key="2">
    <source>
        <dbReference type="PROSITE" id="PS50887"/>
    </source>
</evidence>
<dbReference type="Gene3D" id="3.30.70.270">
    <property type="match status" value="1"/>
</dbReference>
<dbReference type="Gene3D" id="3.30.450.20">
    <property type="entry name" value="PAS domain"/>
    <property type="match status" value="2"/>
</dbReference>
<name>A0A4R3Z2U2_9FIRM</name>
<feature type="transmembrane region" description="Helical" evidence="1">
    <location>
        <begin position="7"/>
        <end position="24"/>
    </location>
</feature>
<dbReference type="InterPro" id="IPR000160">
    <property type="entry name" value="GGDEF_dom"/>
</dbReference>
<feature type="domain" description="GGDEF" evidence="2">
    <location>
        <begin position="396"/>
        <end position="527"/>
    </location>
</feature>
<evidence type="ECO:0000313" key="3">
    <source>
        <dbReference type="EMBL" id="TCV99369.1"/>
    </source>
</evidence>
<keyword evidence="1" id="KW-1133">Transmembrane helix</keyword>
<evidence type="ECO:0000256" key="1">
    <source>
        <dbReference type="SAM" id="Phobius"/>
    </source>
</evidence>
<evidence type="ECO:0000313" key="4">
    <source>
        <dbReference type="Proteomes" id="UP000295515"/>
    </source>
</evidence>
<protein>
    <submittedName>
        <fullName evidence="3">Diguanylate cyclase (GGDEF)-like protein</fullName>
    </submittedName>
</protein>
<dbReference type="NCBIfam" id="TIGR00254">
    <property type="entry name" value="GGDEF"/>
    <property type="match status" value="1"/>
</dbReference>
<accession>A0A4R3Z2U2</accession>
<dbReference type="EMBL" id="SMCQ01000010">
    <property type="protein sequence ID" value="TCV99369.1"/>
    <property type="molecule type" value="Genomic_DNA"/>
</dbReference>
<keyword evidence="4" id="KW-1185">Reference proteome</keyword>
<dbReference type="PANTHER" id="PTHR46663:SF2">
    <property type="entry name" value="GGDEF DOMAIN-CONTAINING PROTEIN"/>
    <property type="match status" value="1"/>
</dbReference>
<keyword evidence="1" id="KW-0472">Membrane</keyword>
<feature type="transmembrane region" description="Helical" evidence="1">
    <location>
        <begin position="312"/>
        <end position="330"/>
    </location>
</feature>
<gene>
    <name evidence="3" type="ORF">EDD60_11061</name>
</gene>
<sequence>MKNKRWYISIFIIVNIIAMIFVYHQETQAIQKIFDVHSQEYQDEVKDTMSHYTHSFQLFSQMLTNEIQDHPRPDEIWKYLKSIDKKMLQIEGETFDGLYMYYQDRYLYSWDTPYEQYVNTGYNAKERPWYKNAIKEKGKIVFTPPYMSYANHYVLSTISQLQSDGKTVFAYDIKMGNIQKIVHTLSRYDNEQIMIFDKAGTIIGSSEEKYLGGNLNASLQEDKQVIDDVKETLAKTTVDEEIEKLKEQMDSAQSFYNFQQEFHEDYQHLTKKPQQAQLYKFNHTYYYNYLLKGDDYHILMSIPLLTLLQETMSIWLIPMLILEFVCIYILNRISKEAKNRELKAAYVELGQTQKRLEIALSAAQKAAAIDELTGMMNEKSFRKSVINQIHTMSDEDCGILIMIDGDRFKYVNDTYGHMIGDEVIKLCAQMIIGRIRTIDLASRLHGDEFAIFIANIDDYHVAKKIIQDINDSIEKEAKRRNMPVISISSGAIVVKHGDNYSELAKKADQALYMAKKTHNGAFESYQKK</sequence>
<proteinExistence type="predicted"/>
<dbReference type="SMART" id="SM00267">
    <property type="entry name" value="GGDEF"/>
    <property type="match status" value="1"/>
</dbReference>
<keyword evidence="1" id="KW-0812">Transmembrane</keyword>
<dbReference type="InterPro" id="IPR052163">
    <property type="entry name" value="DGC-Regulatory_Protein"/>
</dbReference>
<dbReference type="SUPFAM" id="SSF55073">
    <property type="entry name" value="Nucleotide cyclase"/>
    <property type="match status" value="1"/>
</dbReference>
<dbReference type="PANTHER" id="PTHR46663">
    <property type="entry name" value="DIGUANYLATE CYCLASE DGCT-RELATED"/>
    <property type="match status" value="1"/>
</dbReference>
<organism evidence="3 4">
    <name type="scientific">Longibaculum muris</name>
    <dbReference type="NCBI Taxonomy" id="1796628"/>
    <lineage>
        <taxon>Bacteria</taxon>
        <taxon>Bacillati</taxon>
        <taxon>Bacillota</taxon>
        <taxon>Erysipelotrichia</taxon>
        <taxon>Erysipelotrichales</taxon>
        <taxon>Coprobacillaceae</taxon>
        <taxon>Longibaculum</taxon>
    </lineage>
</organism>
<dbReference type="InterPro" id="IPR043128">
    <property type="entry name" value="Rev_trsase/Diguanyl_cyclase"/>
</dbReference>
<dbReference type="InterPro" id="IPR029787">
    <property type="entry name" value="Nucleotide_cyclase"/>
</dbReference>
<dbReference type="CDD" id="cd01949">
    <property type="entry name" value="GGDEF"/>
    <property type="match status" value="1"/>
</dbReference>
<dbReference type="Proteomes" id="UP000295515">
    <property type="component" value="Unassembled WGS sequence"/>
</dbReference>
<dbReference type="PROSITE" id="PS50887">
    <property type="entry name" value="GGDEF"/>
    <property type="match status" value="1"/>
</dbReference>
<dbReference type="SUPFAM" id="SSF103190">
    <property type="entry name" value="Sensory domain-like"/>
    <property type="match status" value="1"/>
</dbReference>
<dbReference type="RefSeq" id="WP_132226359.1">
    <property type="nucleotide sequence ID" value="NZ_JANKBF010000011.1"/>
</dbReference>
<comment type="caution">
    <text evidence="3">The sequence shown here is derived from an EMBL/GenBank/DDBJ whole genome shotgun (WGS) entry which is preliminary data.</text>
</comment>
<dbReference type="InterPro" id="IPR029151">
    <property type="entry name" value="Sensor-like_sf"/>
</dbReference>
<dbReference type="AlphaFoldDB" id="A0A4R3Z2U2"/>
<reference evidence="3 4" key="1">
    <citation type="submission" date="2019-03" db="EMBL/GenBank/DDBJ databases">
        <title>Genomic Encyclopedia of Type Strains, Phase IV (KMG-IV): sequencing the most valuable type-strain genomes for metagenomic binning, comparative biology and taxonomic classification.</title>
        <authorList>
            <person name="Goeker M."/>
        </authorList>
    </citation>
    <scope>NUCLEOTIDE SEQUENCE [LARGE SCALE GENOMIC DNA]</scope>
    <source>
        <strain evidence="3 4">DSM 29487</strain>
    </source>
</reference>
<dbReference type="Pfam" id="PF00990">
    <property type="entry name" value="GGDEF"/>
    <property type="match status" value="1"/>
</dbReference>
<dbReference type="GeneID" id="98915446"/>